<keyword evidence="2" id="KW-1185">Reference proteome</keyword>
<name>A0AAV8RIX1_ENSVE</name>
<evidence type="ECO:0000313" key="1">
    <source>
        <dbReference type="EMBL" id="KAJ8504726.1"/>
    </source>
</evidence>
<comment type="caution">
    <text evidence="1">The sequence shown here is derived from an EMBL/GenBank/DDBJ whole genome shotgun (WGS) entry which is preliminary data.</text>
</comment>
<proteinExistence type="predicted"/>
<accession>A0AAV8RIX1</accession>
<sequence length="124" mass="13968">MLMRLVTGNDALRHNSGTHNPKAPPSASCCSEFLCFEIGSRRAAGEEEAPALGISYLWEQWMIARVTRYVIVLPQKPLQVYVWWSSSHRDPPHHLRPGFAVEYCFKLSPLQLPLVISPFAGTYA</sequence>
<reference evidence="1 2" key="1">
    <citation type="submission" date="2022-12" db="EMBL/GenBank/DDBJ databases">
        <title>Chromosome-scale assembly of the Ensete ventricosum genome.</title>
        <authorList>
            <person name="Dussert Y."/>
            <person name="Stocks J."/>
            <person name="Wendawek A."/>
            <person name="Woldeyes F."/>
            <person name="Nichols R.A."/>
            <person name="Borrell J.S."/>
        </authorList>
    </citation>
    <scope>NUCLEOTIDE SEQUENCE [LARGE SCALE GENOMIC DNA]</scope>
    <source>
        <strain evidence="2">cv. Maze</strain>
        <tissue evidence="1">Seeds</tissue>
    </source>
</reference>
<dbReference type="Proteomes" id="UP001222027">
    <property type="component" value="Unassembled WGS sequence"/>
</dbReference>
<evidence type="ECO:0000313" key="2">
    <source>
        <dbReference type="Proteomes" id="UP001222027"/>
    </source>
</evidence>
<protein>
    <submittedName>
        <fullName evidence="1">Uncharacterized protein</fullName>
    </submittedName>
</protein>
<gene>
    <name evidence="1" type="ORF">OPV22_005612</name>
</gene>
<dbReference type="EMBL" id="JAQQAF010000002">
    <property type="protein sequence ID" value="KAJ8504726.1"/>
    <property type="molecule type" value="Genomic_DNA"/>
</dbReference>
<dbReference type="AlphaFoldDB" id="A0AAV8RIX1"/>
<organism evidence="1 2">
    <name type="scientific">Ensete ventricosum</name>
    <name type="common">Abyssinian banana</name>
    <name type="synonym">Musa ensete</name>
    <dbReference type="NCBI Taxonomy" id="4639"/>
    <lineage>
        <taxon>Eukaryota</taxon>
        <taxon>Viridiplantae</taxon>
        <taxon>Streptophyta</taxon>
        <taxon>Embryophyta</taxon>
        <taxon>Tracheophyta</taxon>
        <taxon>Spermatophyta</taxon>
        <taxon>Magnoliopsida</taxon>
        <taxon>Liliopsida</taxon>
        <taxon>Zingiberales</taxon>
        <taxon>Musaceae</taxon>
        <taxon>Ensete</taxon>
    </lineage>
</organism>